<proteinExistence type="predicted"/>
<reference evidence="1" key="1">
    <citation type="journal article" date="2020" name="Nature">
        <title>Giant virus diversity and host interactions through global metagenomics.</title>
        <authorList>
            <person name="Schulz F."/>
            <person name="Roux S."/>
            <person name="Paez-Espino D."/>
            <person name="Jungbluth S."/>
            <person name="Walsh D.A."/>
            <person name="Denef V.J."/>
            <person name="McMahon K.D."/>
            <person name="Konstantinidis K.T."/>
            <person name="Eloe-Fadrosh E.A."/>
            <person name="Kyrpides N.C."/>
            <person name="Woyke T."/>
        </authorList>
    </citation>
    <scope>NUCLEOTIDE SEQUENCE</scope>
    <source>
        <strain evidence="1">GVMAG-M-3300025676-16</strain>
    </source>
</reference>
<dbReference type="AlphaFoldDB" id="A0A6C0J1E6"/>
<sequence length="142" mass="16369">MDTNSQEIISRLKFIGSIKKGDKINTRHLYIQPAGMVTSFSRTLLYPDSRSNTIDFCIGTIKRSYELLITYERSQNKSENQIYLNIIGDLKNALIGIENLKGTYIDDNKFCCDMDTLLEEIRAKLDHEFTKMDSKVNDSNEE</sequence>
<protein>
    <submittedName>
        <fullName evidence="1">Uncharacterized protein</fullName>
    </submittedName>
</protein>
<evidence type="ECO:0000313" key="1">
    <source>
        <dbReference type="EMBL" id="QHT98689.1"/>
    </source>
</evidence>
<name>A0A6C0J1E6_9ZZZZ</name>
<dbReference type="EMBL" id="MN740295">
    <property type="protein sequence ID" value="QHT98689.1"/>
    <property type="molecule type" value="Genomic_DNA"/>
</dbReference>
<accession>A0A6C0J1E6</accession>
<organism evidence="1">
    <name type="scientific">viral metagenome</name>
    <dbReference type="NCBI Taxonomy" id="1070528"/>
    <lineage>
        <taxon>unclassified sequences</taxon>
        <taxon>metagenomes</taxon>
        <taxon>organismal metagenomes</taxon>
    </lineage>
</organism>